<feature type="binding site" evidence="10">
    <location>
        <position position="293"/>
    </location>
    <ligand>
        <name>UDP-N-acetyl-alpha-D-glucosamine</name>
        <dbReference type="ChEBI" id="CHEBI:57705"/>
    </ligand>
</feature>
<dbReference type="InterPro" id="IPR006009">
    <property type="entry name" value="GlcNAc_MurG"/>
</dbReference>
<dbReference type="HOGENOM" id="CLU_037404_0_0_9"/>
<evidence type="ECO:0000259" key="11">
    <source>
        <dbReference type="Pfam" id="PF03033"/>
    </source>
</evidence>
<dbReference type="GO" id="GO:0051301">
    <property type="term" value="P:cell division"/>
    <property type="evidence" value="ECO:0007669"/>
    <property type="project" value="UniProtKB-KW"/>
</dbReference>
<keyword evidence="8 10" id="KW-0131">Cell cycle</keyword>
<proteinExistence type="inferred from homology"/>
<comment type="subcellular location">
    <subcellularLocation>
        <location evidence="10">Cell membrane</location>
        <topology evidence="10">Peripheral membrane protein</topology>
        <orientation evidence="10">Cytoplasmic side</orientation>
    </subcellularLocation>
</comment>
<feature type="domain" description="Glycosyltransferase family 28 N-terminal" evidence="11">
    <location>
        <begin position="6"/>
        <end position="145"/>
    </location>
</feature>
<evidence type="ECO:0000256" key="6">
    <source>
        <dbReference type="ARBA" id="ARBA00022984"/>
    </source>
</evidence>
<dbReference type="PANTHER" id="PTHR21015">
    <property type="entry name" value="UDP-N-ACETYLGLUCOSAMINE--N-ACETYLMURAMYL-(PENTAPEPTIDE) PYROPHOSPHORYL-UNDECAPRENOL N-ACETYLGLUCOSAMINE TRANSFERASE 1"/>
    <property type="match status" value="1"/>
</dbReference>
<accession>A0A078M5U2</accession>
<keyword evidence="6 10" id="KW-0573">Peptidoglycan synthesis</keyword>
<dbReference type="InterPro" id="IPR004276">
    <property type="entry name" value="GlycoTrans_28_N"/>
</dbReference>
<evidence type="ECO:0000256" key="10">
    <source>
        <dbReference type="HAMAP-Rule" id="MF_00033"/>
    </source>
</evidence>
<dbReference type="GO" id="GO:0050511">
    <property type="term" value="F:undecaprenyldiphospho-muramoylpentapeptide beta-N-acetylglucosaminyltransferase activity"/>
    <property type="evidence" value="ECO:0007669"/>
    <property type="project" value="UniProtKB-UniRule"/>
</dbReference>
<reference evidence="13" key="1">
    <citation type="submission" date="2014-07" db="EMBL/GenBank/DDBJ databases">
        <authorList>
            <person name="Urmite Genomes Urmite Genomes"/>
        </authorList>
    </citation>
    <scope>NUCLEOTIDE SEQUENCE</scope>
    <source>
        <strain evidence="13">13S34_air</strain>
    </source>
</reference>
<keyword evidence="3 10" id="KW-0328">Glycosyltransferase</keyword>
<dbReference type="PANTHER" id="PTHR21015:SF27">
    <property type="entry name" value="UDP-N-ACETYLGLUCOSAMINE--N-ACETYLMURAMYL-(PENTAPEPTIDE) PYROPHOSPHORYL-UNDECAPRENOL N-ACETYLGLUCOSAMINE TRANSFERASE"/>
    <property type="match status" value="1"/>
</dbReference>
<feature type="binding site" evidence="10">
    <location>
        <position position="198"/>
    </location>
    <ligand>
        <name>UDP-N-acetyl-alpha-D-glucosamine</name>
        <dbReference type="ChEBI" id="CHEBI:57705"/>
    </ligand>
</feature>
<feature type="domain" description="Glycosyl transferase family 28 C-terminal" evidence="12">
    <location>
        <begin position="192"/>
        <end position="341"/>
    </location>
</feature>
<evidence type="ECO:0000256" key="5">
    <source>
        <dbReference type="ARBA" id="ARBA00022960"/>
    </source>
</evidence>
<dbReference type="EC" id="2.4.1.227" evidence="10"/>
<dbReference type="GO" id="GO:0005886">
    <property type="term" value="C:plasma membrane"/>
    <property type="evidence" value="ECO:0007669"/>
    <property type="project" value="UniProtKB-SubCell"/>
</dbReference>
<organism evidence="13">
    <name type="scientific">Metalysinibacillus saudimassiliensis</name>
    <dbReference type="NCBI Taxonomy" id="1461583"/>
    <lineage>
        <taxon>Bacteria</taxon>
        <taxon>Bacillati</taxon>
        <taxon>Bacillota</taxon>
        <taxon>Bacilli</taxon>
        <taxon>Bacillales</taxon>
        <taxon>Caryophanaceae</taxon>
        <taxon>Metalysinibacillus</taxon>
    </lineage>
</organism>
<dbReference type="Pfam" id="PF03033">
    <property type="entry name" value="Glyco_transf_28"/>
    <property type="match status" value="1"/>
</dbReference>
<dbReference type="PATRIC" id="fig|1461583.4.peg.414"/>
<dbReference type="GO" id="GO:0009252">
    <property type="term" value="P:peptidoglycan biosynthetic process"/>
    <property type="evidence" value="ECO:0007669"/>
    <property type="project" value="UniProtKB-UniRule"/>
</dbReference>
<keyword evidence="7 10" id="KW-0472">Membrane</keyword>
<keyword evidence="5 10" id="KW-0133">Cell shape</keyword>
<sequence length="358" mass="39853">MKDKTIILTGGGTAGHVSLNQAIIPSLLKKGYDVHYIGSTEGIEQEIIGEAFPKVPFYGIASGKLRRYFSFKNFTDPFRVMQGVMQAFRIIRRVKPSVVFSKGGFVSVPVVIAAKLANVPIVIHESDVTPGLANKIALPFASHVFTVFEETLKHLPSDRATCTGSIIRSSLFTGDREKGIERCEFAGDKEILLLMGGSQGSKLLNDIVRENLDRLLARFDIIHLCGKGNVDVTLYNTPGYKQFEYVTDELSDLLHASDYIVSRAGSNAIFEFLTLHKPMLLIPLSAKQSRGDQVLNANLFKRQGFAEVLEEEKLTTESFFDALKTLIDKAPQYIERMADTQTPKTPEEMVELIIQYEK</sequence>
<dbReference type="AlphaFoldDB" id="A0A078M5U2"/>
<feature type="binding site" evidence="10">
    <location>
        <begin position="13"/>
        <end position="15"/>
    </location>
    <ligand>
        <name>UDP-N-acetyl-alpha-D-glucosamine</name>
        <dbReference type="ChEBI" id="CHEBI:57705"/>
    </ligand>
</feature>
<evidence type="ECO:0000259" key="12">
    <source>
        <dbReference type="Pfam" id="PF04101"/>
    </source>
</evidence>
<protein>
    <recommendedName>
        <fullName evidence="10">UDP-N-acetylglucosamine--N-acetylmuramyl-(pentapeptide) pyrophosphoryl-undecaprenol N-acetylglucosamine transferase</fullName>
        <ecNumber evidence="10">2.4.1.227</ecNumber>
    </recommendedName>
    <alternativeName>
        <fullName evidence="10">Undecaprenyl-PP-MurNAc-pentapeptide-UDPGlcNAc GlcNAc transferase</fullName>
    </alternativeName>
</protein>
<dbReference type="GO" id="GO:0051991">
    <property type="term" value="F:UDP-N-acetyl-D-glucosamine:N-acetylmuramoyl-L-alanyl-D-glutamyl-meso-2,6-diaminopimelyl-D-alanyl-D-alanine-diphosphoundecaprenol 4-beta-N-acetylglucosaminlytransferase activity"/>
    <property type="evidence" value="ECO:0007669"/>
    <property type="project" value="RHEA"/>
</dbReference>
<dbReference type="EMBL" id="LN483073">
    <property type="protein sequence ID" value="CEA00076.1"/>
    <property type="molecule type" value="Genomic_DNA"/>
</dbReference>
<evidence type="ECO:0000256" key="9">
    <source>
        <dbReference type="ARBA" id="ARBA00023316"/>
    </source>
</evidence>
<keyword evidence="1 10" id="KW-1003">Cell membrane</keyword>
<keyword evidence="4 10" id="KW-0808">Transferase</keyword>
<evidence type="ECO:0000256" key="1">
    <source>
        <dbReference type="ARBA" id="ARBA00022475"/>
    </source>
</evidence>
<dbReference type="UniPathway" id="UPA00219"/>
<evidence type="ECO:0000256" key="2">
    <source>
        <dbReference type="ARBA" id="ARBA00022618"/>
    </source>
</evidence>
<evidence type="ECO:0000256" key="7">
    <source>
        <dbReference type="ARBA" id="ARBA00023136"/>
    </source>
</evidence>
<dbReference type="SUPFAM" id="SSF53756">
    <property type="entry name" value="UDP-Glycosyltransferase/glycogen phosphorylase"/>
    <property type="match status" value="1"/>
</dbReference>
<feature type="binding site" evidence="10">
    <location>
        <position position="168"/>
    </location>
    <ligand>
        <name>UDP-N-acetyl-alpha-D-glucosamine</name>
        <dbReference type="ChEBI" id="CHEBI:57705"/>
    </ligand>
</feature>
<dbReference type="HAMAP" id="MF_00033">
    <property type="entry name" value="MurG"/>
    <property type="match status" value="1"/>
</dbReference>
<dbReference type="InterPro" id="IPR007235">
    <property type="entry name" value="Glyco_trans_28_C"/>
</dbReference>
<keyword evidence="9 10" id="KW-0961">Cell wall biogenesis/degradation</keyword>
<gene>
    <name evidence="10 13" type="primary">murG</name>
    <name evidence="13" type="ORF">BN1050_00442</name>
</gene>
<dbReference type="CDD" id="cd03785">
    <property type="entry name" value="GT28_MurG"/>
    <property type="match status" value="1"/>
</dbReference>
<comment type="pathway">
    <text evidence="10">Cell wall biogenesis; peptidoglycan biosynthesis.</text>
</comment>
<evidence type="ECO:0000256" key="8">
    <source>
        <dbReference type="ARBA" id="ARBA00023306"/>
    </source>
</evidence>
<dbReference type="GO" id="GO:0071555">
    <property type="term" value="P:cell wall organization"/>
    <property type="evidence" value="ECO:0007669"/>
    <property type="project" value="UniProtKB-KW"/>
</dbReference>
<evidence type="ECO:0000256" key="3">
    <source>
        <dbReference type="ARBA" id="ARBA00022676"/>
    </source>
</evidence>
<evidence type="ECO:0000313" key="13">
    <source>
        <dbReference type="EMBL" id="CEA00076.1"/>
    </source>
</evidence>
<dbReference type="Gene3D" id="3.40.50.2000">
    <property type="entry name" value="Glycogen Phosphorylase B"/>
    <property type="match status" value="2"/>
</dbReference>
<keyword evidence="2 10" id="KW-0132">Cell division</keyword>
<comment type="similarity">
    <text evidence="10">Belongs to the glycosyltransferase 28 family. MurG subfamily.</text>
</comment>
<dbReference type="GO" id="GO:0008360">
    <property type="term" value="P:regulation of cell shape"/>
    <property type="evidence" value="ECO:0007669"/>
    <property type="project" value="UniProtKB-KW"/>
</dbReference>
<comment type="function">
    <text evidence="10">Cell wall formation. Catalyzes the transfer of a GlcNAc subunit on undecaprenyl-pyrophosphoryl-MurNAc-pentapeptide (lipid intermediate I) to form undecaprenyl-pyrophosphoryl-MurNAc-(pentapeptide)GlcNAc (lipid intermediate II).</text>
</comment>
<dbReference type="NCBIfam" id="NF009102">
    <property type="entry name" value="PRK12446.1"/>
    <property type="match status" value="1"/>
</dbReference>
<evidence type="ECO:0000256" key="4">
    <source>
        <dbReference type="ARBA" id="ARBA00022679"/>
    </source>
</evidence>
<comment type="caution">
    <text evidence="10">Lacks conserved residue(s) required for the propagation of feature annotation.</text>
</comment>
<dbReference type="GO" id="GO:0005975">
    <property type="term" value="P:carbohydrate metabolic process"/>
    <property type="evidence" value="ECO:0007669"/>
    <property type="project" value="InterPro"/>
</dbReference>
<dbReference type="Pfam" id="PF04101">
    <property type="entry name" value="Glyco_tran_28_C"/>
    <property type="match status" value="1"/>
</dbReference>
<name>A0A078M5U2_9BACL</name>
<comment type="catalytic activity">
    <reaction evidence="10">
        <text>di-trans,octa-cis-undecaprenyl diphospho-N-acetyl-alpha-D-muramoyl-L-alanyl-D-glutamyl-meso-2,6-diaminopimeloyl-D-alanyl-D-alanine + UDP-N-acetyl-alpha-D-glucosamine = di-trans,octa-cis-undecaprenyl diphospho-[N-acetyl-alpha-D-glucosaminyl-(1-&gt;4)]-N-acetyl-alpha-D-muramoyl-L-alanyl-D-glutamyl-meso-2,6-diaminopimeloyl-D-alanyl-D-alanine + UDP + H(+)</text>
        <dbReference type="Rhea" id="RHEA:31227"/>
        <dbReference type="ChEBI" id="CHEBI:15378"/>
        <dbReference type="ChEBI" id="CHEBI:57705"/>
        <dbReference type="ChEBI" id="CHEBI:58223"/>
        <dbReference type="ChEBI" id="CHEBI:61387"/>
        <dbReference type="ChEBI" id="CHEBI:61388"/>
        <dbReference type="EC" id="2.4.1.227"/>
    </reaction>
</comment>